<dbReference type="Proteomes" id="UP000214760">
    <property type="component" value="Unassembled WGS sequence"/>
</dbReference>
<keyword evidence="2" id="KW-0812">Transmembrane</keyword>
<dbReference type="InterPro" id="IPR007060">
    <property type="entry name" value="FtsL/DivIC"/>
</dbReference>
<sequence length="142" mass="15821">MRSTQAVPVRNRVIDLSGKAVFRQNPNAGMQSKGGCSLSRKKTGRRREALNNRAALIAITGVVFSLAVAVEVKGTQLRATERDLLAQEQTLTMQLNDEKNRAQDLEEERVYVQTKEYIEKVAKEKLGLVNPGETLLKPSEKK</sequence>
<gene>
    <name evidence="3" type="ORF">SAMN02910262_02074</name>
</gene>
<evidence type="ECO:0000256" key="1">
    <source>
        <dbReference type="SAM" id="Coils"/>
    </source>
</evidence>
<feature type="coiled-coil region" evidence="1">
    <location>
        <begin position="88"/>
        <end position="115"/>
    </location>
</feature>
<feature type="transmembrane region" description="Helical" evidence="2">
    <location>
        <begin position="50"/>
        <end position="70"/>
    </location>
</feature>
<proteinExistence type="predicted"/>
<dbReference type="GO" id="GO:0051301">
    <property type="term" value="P:cell division"/>
    <property type="evidence" value="ECO:0007669"/>
    <property type="project" value="UniProtKB-KW"/>
</dbReference>
<evidence type="ECO:0000313" key="3">
    <source>
        <dbReference type="EMBL" id="SFR83695.1"/>
    </source>
</evidence>
<protein>
    <submittedName>
        <fullName evidence="3">Cell division protein DivIC</fullName>
    </submittedName>
</protein>
<organism evidence="3 4">
    <name type="scientific">[Clostridium] aminophilum</name>
    <dbReference type="NCBI Taxonomy" id="1526"/>
    <lineage>
        <taxon>Bacteria</taxon>
        <taxon>Bacillati</taxon>
        <taxon>Bacillota</taxon>
        <taxon>Clostridia</taxon>
        <taxon>Lachnospirales</taxon>
        <taxon>Lachnospiraceae</taxon>
    </lineage>
</organism>
<keyword evidence="1" id="KW-0175">Coiled coil</keyword>
<accession>A0A1I6JXH6</accession>
<keyword evidence="3" id="KW-0132">Cell division</keyword>
<keyword evidence="2" id="KW-0472">Membrane</keyword>
<dbReference type="EMBL" id="FOZC01000012">
    <property type="protein sequence ID" value="SFR83695.1"/>
    <property type="molecule type" value="Genomic_DNA"/>
</dbReference>
<evidence type="ECO:0000313" key="4">
    <source>
        <dbReference type="Proteomes" id="UP000214760"/>
    </source>
</evidence>
<dbReference type="AlphaFoldDB" id="A0A1I6JXH6"/>
<dbReference type="Pfam" id="PF04977">
    <property type="entry name" value="DivIC"/>
    <property type="match status" value="1"/>
</dbReference>
<keyword evidence="3" id="KW-0131">Cell cycle</keyword>
<reference evidence="3 4" key="1">
    <citation type="submission" date="2016-10" db="EMBL/GenBank/DDBJ databases">
        <authorList>
            <person name="de Groot N.N."/>
        </authorList>
    </citation>
    <scope>NUCLEOTIDE SEQUENCE [LARGE SCALE GENOMIC DNA]</scope>
    <source>
        <strain evidence="3 4">F</strain>
    </source>
</reference>
<name>A0A1I6JXH6_9FIRM</name>
<keyword evidence="2" id="KW-1133">Transmembrane helix</keyword>
<evidence type="ECO:0000256" key="2">
    <source>
        <dbReference type="SAM" id="Phobius"/>
    </source>
</evidence>